<feature type="domain" description="Two component regulator three Y" evidence="1">
    <location>
        <begin position="219"/>
        <end position="284"/>
    </location>
</feature>
<dbReference type="OrthoDB" id="1925648at2"/>
<name>W6N8M1_CLOTY</name>
<dbReference type="EMBL" id="CBXI010000032">
    <property type="protein sequence ID" value="CDL91799.1"/>
    <property type="molecule type" value="Genomic_DNA"/>
</dbReference>
<comment type="caution">
    <text evidence="2">The sequence shown here is derived from an EMBL/GenBank/DDBJ whole genome shotgun (WGS) entry which is preliminary data.</text>
</comment>
<gene>
    <name evidence="2" type="ORF">CTDIVETGP_1869</name>
</gene>
<evidence type="ECO:0000313" key="3">
    <source>
        <dbReference type="Proteomes" id="UP000019482"/>
    </source>
</evidence>
<keyword evidence="3" id="KW-1185">Reference proteome</keyword>
<feature type="domain" description="Two component regulator three Y" evidence="1">
    <location>
        <begin position="29"/>
        <end position="91"/>
    </location>
</feature>
<dbReference type="Proteomes" id="UP000019482">
    <property type="component" value="Unassembled WGS sequence"/>
</dbReference>
<evidence type="ECO:0000313" key="2">
    <source>
        <dbReference type="EMBL" id="CDL91799.1"/>
    </source>
</evidence>
<sequence length="667" mass="78102">MNELSINCSLENPEKKNSKVVINIENQFDGELLYKYMIGCNGTWRVLKNFTCERAVEWIPEEDGKYIIMVQAKSKDSNKSFDYVSRMNYIIGDVQEKLINSIILNKDKFALGDKIRIFVDSNKTPLMYRYWIRIDKKWQLIRDYSIDNTLFYTLKSEKGGEILVECKDIYSKSDFDDFKKAKFSVEKLKKVEIVDFKCLSNNLIEDSEISFKVISESEENRTILYKFFKINSNREVECIQNYSTKKTVSYVEKKAGDYKLLCFAKDMYSADKFDDRAIFNFSIKKYKDIIIKNFTTDLNSPQLQDTNITISSEVIGGKQLLYKYVIEGEEIEDSGYISSSSYVWRSKKPGKYKLMLFVKDKSYTGDYETCDYMNFIIDHRSSEPVVIQDITLNKDSKILKGETIRAVVSASGGLDLRYSFIIIKDGKIIQKTDCNKNNWIEFTPDKKGFYEFEGRVRDIYSKREYDCHLIKSIEVFDYIPANIDYILCPVREYHMVGDKICISIIAQDTKNIIVKYIININGHKVEETDFIKEKNYAFLPKCSGKYTLDVLAKNIQSDSDFDCKKHFNIDVRDAVPITDTKVFCEKNKFFINKPVTFYAYNEGGLDVLYEFYTMEKGDWTLVQNYSKKNNYTFVPFDNDEYKIMVLCKSQYSNSAYEDYDIFSFKAN</sequence>
<dbReference type="GeneID" id="29418920"/>
<proteinExistence type="predicted"/>
<dbReference type="AlphaFoldDB" id="W6N8M1"/>
<dbReference type="InterPro" id="IPR011123">
    <property type="entry name" value="Y_Y_Y"/>
</dbReference>
<dbReference type="NCBIfam" id="NF010681">
    <property type="entry name" value="PRK14081.1"/>
    <property type="match status" value="1"/>
</dbReference>
<feature type="domain" description="Two component regulator three Y" evidence="1">
    <location>
        <begin position="316"/>
        <end position="377"/>
    </location>
</feature>
<feature type="domain" description="Two component regulator three Y" evidence="1">
    <location>
        <begin position="507"/>
        <end position="569"/>
    </location>
</feature>
<accession>W6N8M1</accession>
<reference evidence="2 3" key="1">
    <citation type="journal article" date="2015" name="Genome Announc.">
        <title>Draft Genome Sequence of Clostridium tyrobutyricum Strain DIVETGP, Isolated from Cow's Milk for Grana Padano Production.</title>
        <authorList>
            <person name="Soggiu A."/>
            <person name="Piras C."/>
            <person name="Gaiarsa S."/>
            <person name="Sassera D."/>
            <person name="Roncada P."/>
            <person name="Bendixen E."/>
            <person name="Brasca M."/>
            <person name="Bonizzi L."/>
        </authorList>
    </citation>
    <scope>NUCLEOTIDE SEQUENCE [LARGE SCALE GENOMIC DNA]</scope>
    <source>
        <strain evidence="2 3">DIVETGP</strain>
    </source>
</reference>
<evidence type="ECO:0000259" key="1">
    <source>
        <dbReference type="Pfam" id="PF07495"/>
    </source>
</evidence>
<dbReference type="Pfam" id="PF07495">
    <property type="entry name" value="Y_Y_Y"/>
    <property type="match status" value="4"/>
</dbReference>
<dbReference type="RefSeq" id="WP_017895378.1">
    <property type="nucleotide sequence ID" value="NZ_CBXI010000032.1"/>
</dbReference>
<protein>
    <submittedName>
        <fullName evidence="2">SpoIID-like domain containing protein, peptidoglycan-binding domain</fullName>
    </submittedName>
</protein>
<organism evidence="2 3">
    <name type="scientific">Clostridium tyrobutyricum DIVETGP</name>
    <dbReference type="NCBI Taxonomy" id="1408889"/>
    <lineage>
        <taxon>Bacteria</taxon>
        <taxon>Bacillati</taxon>
        <taxon>Bacillota</taxon>
        <taxon>Clostridia</taxon>
        <taxon>Eubacteriales</taxon>
        <taxon>Clostridiaceae</taxon>
        <taxon>Clostridium</taxon>
    </lineage>
</organism>